<dbReference type="KEGG" id="shaw:CEB94_28450"/>
<reference evidence="2 3" key="1">
    <citation type="submission" date="2017-06" db="EMBL/GenBank/DDBJ databases">
        <title>Complete Genome Sequence of Streptomyces hawaiiensis NRRL 15010 and insights into acyldepsipeptides biosynthesis.</title>
        <authorList>
            <person name="Mariita R.M."/>
            <person name="Sello J.K."/>
        </authorList>
    </citation>
    <scope>NUCLEOTIDE SEQUENCE [LARGE SCALE GENOMIC DNA]</scope>
    <source>
        <strain evidence="2 3">ATCC 12236</strain>
    </source>
</reference>
<protein>
    <recommendedName>
        <fullName evidence="1">DUF1990 domain-containing protein</fullName>
    </recommendedName>
</protein>
<organism evidence="2 3">
    <name type="scientific">Streptomyces hawaiiensis</name>
    <dbReference type="NCBI Taxonomy" id="67305"/>
    <lineage>
        <taxon>Bacteria</taxon>
        <taxon>Bacillati</taxon>
        <taxon>Actinomycetota</taxon>
        <taxon>Actinomycetes</taxon>
        <taxon>Kitasatosporales</taxon>
        <taxon>Streptomycetaceae</taxon>
        <taxon>Streptomyces</taxon>
    </lineage>
</organism>
<dbReference type="Proteomes" id="UP000495940">
    <property type="component" value="Chromosome"/>
</dbReference>
<proteinExistence type="predicted"/>
<evidence type="ECO:0000313" key="2">
    <source>
        <dbReference type="EMBL" id="QCD58336.1"/>
    </source>
</evidence>
<evidence type="ECO:0000313" key="3">
    <source>
        <dbReference type="Proteomes" id="UP000495940"/>
    </source>
</evidence>
<name>A0A6G5RKN3_9ACTN</name>
<accession>A0A6G5RKN3</accession>
<dbReference type="InterPro" id="IPR014457">
    <property type="entry name" value="UCP010260"/>
</dbReference>
<dbReference type="Pfam" id="PF09348">
    <property type="entry name" value="DUF1990"/>
    <property type="match status" value="1"/>
</dbReference>
<dbReference type="PIRSF" id="PIRSF010260">
    <property type="entry name" value="UCP010260"/>
    <property type="match status" value="1"/>
</dbReference>
<keyword evidence="3" id="KW-1185">Reference proteome</keyword>
<dbReference type="InterPro" id="IPR018960">
    <property type="entry name" value="DUF1990"/>
</dbReference>
<gene>
    <name evidence="2" type="ORF">CEB94_28450</name>
</gene>
<evidence type="ECO:0000259" key="1">
    <source>
        <dbReference type="Pfam" id="PF09348"/>
    </source>
</evidence>
<dbReference type="PANTHER" id="PTHR34202:SF1">
    <property type="entry name" value="UPF0548 PROTEIN"/>
    <property type="match status" value="1"/>
</dbReference>
<dbReference type="EMBL" id="CP021978">
    <property type="protein sequence ID" value="QCD58336.1"/>
    <property type="molecule type" value="Genomic_DNA"/>
</dbReference>
<dbReference type="AlphaFoldDB" id="A0A6G5RKN3"/>
<feature type="domain" description="DUF1990" evidence="1">
    <location>
        <begin position="13"/>
        <end position="165"/>
    </location>
</feature>
<dbReference type="PANTHER" id="PTHR34202">
    <property type="entry name" value="UPF0548 PROTEIN"/>
    <property type="match status" value="1"/>
</dbReference>
<sequence length="179" mass="19230">MVTVSDPDPKNFTYADVGATRDQGFCPPGFHAMNVRTRLGEGEEVFRRASEAVLTWEMHRAMGVGIDAASDRAAPGVDVTVTLAGMIKAPCRVVWTVEEPRRAGWAYGTLPGHPESGEESFVVDRTGDGTVWLTVNAFSRAAKWYAKAGGPATRGFQHAYARRCGTVLRNLATLGGGDT</sequence>